<dbReference type="GO" id="GO:0005637">
    <property type="term" value="C:nuclear inner membrane"/>
    <property type="evidence" value="ECO:0007669"/>
    <property type="project" value="InterPro"/>
</dbReference>
<feature type="compositionally biased region" description="Basic residues" evidence="6">
    <location>
        <begin position="71"/>
        <end position="83"/>
    </location>
</feature>
<name>A0A2T9XYT9_9FUNG</name>
<feature type="transmembrane region" description="Helical" evidence="7">
    <location>
        <begin position="800"/>
        <end position="827"/>
    </location>
</feature>
<feature type="compositionally biased region" description="Polar residues" evidence="6">
    <location>
        <begin position="414"/>
        <end position="431"/>
    </location>
</feature>
<comment type="subcellular location">
    <subcellularLocation>
        <location evidence="1">Nucleus membrane</location>
    </subcellularLocation>
</comment>
<dbReference type="GO" id="GO:0034399">
    <property type="term" value="C:nuclear periphery"/>
    <property type="evidence" value="ECO:0007669"/>
    <property type="project" value="TreeGrafter"/>
</dbReference>
<dbReference type="CDD" id="cd12935">
    <property type="entry name" value="LEM_like"/>
    <property type="match status" value="1"/>
</dbReference>
<dbReference type="GO" id="GO:0071763">
    <property type="term" value="P:nuclear membrane organization"/>
    <property type="evidence" value="ECO:0007669"/>
    <property type="project" value="TreeGrafter"/>
</dbReference>
<proteinExistence type="predicted"/>
<evidence type="ECO:0000256" key="5">
    <source>
        <dbReference type="ARBA" id="ARBA00023242"/>
    </source>
</evidence>
<dbReference type="InterPro" id="IPR036361">
    <property type="entry name" value="SAP_dom_sf"/>
</dbReference>
<feature type="compositionally biased region" description="Polar residues" evidence="6">
    <location>
        <begin position="130"/>
        <end position="145"/>
    </location>
</feature>
<organism evidence="10 11">
    <name type="scientific">Smittium megazygosporum</name>
    <dbReference type="NCBI Taxonomy" id="133381"/>
    <lineage>
        <taxon>Eukaryota</taxon>
        <taxon>Fungi</taxon>
        <taxon>Fungi incertae sedis</taxon>
        <taxon>Zoopagomycota</taxon>
        <taxon>Kickxellomycotina</taxon>
        <taxon>Harpellomycetes</taxon>
        <taxon>Harpellales</taxon>
        <taxon>Legeriomycetaceae</taxon>
        <taxon>Smittium</taxon>
    </lineage>
</organism>
<dbReference type="AlphaFoldDB" id="A0A2T9XYT9"/>
<feature type="compositionally biased region" description="Low complexity" evidence="6">
    <location>
        <begin position="249"/>
        <end position="266"/>
    </location>
</feature>
<evidence type="ECO:0000313" key="11">
    <source>
        <dbReference type="Proteomes" id="UP000245609"/>
    </source>
</evidence>
<keyword evidence="11" id="KW-1185">Reference proteome</keyword>
<feature type="compositionally biased region" description="Basic and acidic residues" evidence="6">
    <location>
        <begin position="376"/>
        <end position="388"/>
    </location>
</feature>
<accession>A0A2T9XYT9</accession>
<evidence type="ECO:0000313" key="10">
    <source>
        <dbReference type="EMBL" id="PVU85233.1"/>
    </source>
</evidence>
<evidence type="ECO:0000256" key="1">
    <source>
        <dbReference type="ARBA" id="ARBA00004126"/>
    </source>
</evidence>
<dbReference type="Pfam" id="PF09402">
    <property type="entry name" value="MSC"/>
    <property type="match status" value="1"/>
</dbReference>
<evidence type="ECO:0000259" key="8">
    <source>
        <dbReference type="Pfam" id="PF09402"/>
    </source>
</evidence>
<feature type="domain" description="Man1/Src1-like C-terminal" evidence="8">
    <location>
        <begin position="599"/>
        <end position="969"/>
    </location>
</feature>
<feature type="domain" description="HeH/LEM" evidence="9">
    <location>
        <begin position="15"/>
        <end position="46"/>
    </location>
</feature>
<feature type="compositionally biased region" description="Polar residues" evidence="6">
    <location>
        <begin position="324"/>
        <end position="353"/>
    </location>
</feature>
<dbReference type="PANTHER" id="PTHR47808">
    <property type="entry name" value="INNER NUCLEAR MEMBRANE PROTEIN HEH2-RELATED"/>
    <property type="match status" value="1"/>
</dbReference>
<evidence type="ECO:0000256" key="2">
    <source>
        <dbReference type="ARBA" id="ARBA00022692"/>
    </source>
</evidence>
<dbReference type="PANTHER" id="PTHR47808:SF2">
    <property type="entry name" value="LEM DOMAIN-CONTAINING PROTEIN 2"/>
    <property type="match status" value="1"/>
</dbReference>
<feature type="region of interest" description="Disordered" evidence="6">
    <location>
        <begin position="323"/>
        <end position="353"/>
    </location>
</feature>
<evidence type="ECO:0000256" key="6">
    <source>
        <dbReference type="SAM" id="MobiDB-lite"/>
    </source>
</evidence>
<feature type="region of interest" description="Disordered" evidence="6">
    <location>
        <begin position="54"/>
        <end position="310"/>
    </location>
</feature>
<protein>
    <recommendedName>
        <fullName evidence="12">LEM-like domain-containing protein</fullName>
    </recommendedName>
</protein>
<dbReference type="GO" id="GO:0005783">
    <property type="term" value="C:endoplasmic reticulum"/>
    <property type="evidence" value="ECO:0007669"/>
    <property type="project" value="TreeGrafter"/>
</dbReference>
<dbReference type="EMBL" id="MBFS01003707">
    <property type="protein sequence ID" value="PVU85233.1"/>
    <property type="molecule type" value="Genomic_DNA"/>
</dbReference>
<dbReference type="InterPro" id="IPR025856">
    <property type="entry name" value="HeH/LEM_domain"/>
</dbReference>
<sequence>MDDQYPGENFDPQLLKVPQLRSILVKYGINYPASAKKDELVSIINEKVNPMVHDTRASSSFANLSTVSPYKKVKPKKNKKKANKSTAPTTELDKTETELSPTLPEPKATRKKRSAKSAKLSIVEPPATKIKNNQDSISENENLEPNSVPVHQPEEIKSPVKRKSVFSDENPFQSAPTSASKKLKSIPAGSSPTEKKVKIKPKRNSIGTASPQQNHSGQIQSPESLGGLKNTLQLPKLSSLPSKKVDSGSTATTPTTSSAKSPSKSARSPKKTSKASENKKASPTSATKASKKDTEFPPFIPSGKVSTNKSSLVQPLDVLDTPIAKSTRSSSMAYNNSPSKKPTLANESSTIITRSRRNTEVSINIPTNLVREIHSSFTTEKKQPRPESSDSSTASSKTTATISNVFSEILQNQVTPSRSASIRDTSLTKTPSPLKRHSTTSTPREIAMEKALVSPERRSSNAAQTSTDMLLESVSTKLPARKFFSSLVIFAVFTSSLYLGYNRQAFLFDHGFSGERFVQESARPWIPEYNESNVQILPKLKFYSDYITSSLLKPHQLTCPEHAVCQPNVPLPRFIDPTNPNDSIVSSALDSGGYKIGQIIQCDPGYIIKYPLKPLKLSFPFPPKCVKGPDVNSRIDTMADRIKHALQSHRGKVECTLRVQSMWKHIVGKFNNRTLFEPFKTPSAQEWDIISKIKEADFDDPDQIVLYGKQLEFLESSLRSIPFSTNAEYELLFINAINNLLDDPKSGIQLIDLASDSTQPDGVDGNNDEKDEISSDIPPKNELWLVADKPNYSILCKFRLALLFVFSSYLFSTSVVGIALFVLYTMYKRLKNNSEETHGVQELTDTVSKMLELVARFHCLDPVFAPYPNVLANELFDLILFGDISEDPAFTARTKPGSYNLKFFHFLVESDTNPSEFIFPTVQYYDPRVRQRSWDKVVEFVKESENIKVGYHKIGASDKVVESWEWIGPMNLE</sequence>
<keyword evidence="2 7" id="KW-0812">Transmembrane</keyword>
<dbReference type="Gene3D" id="1.10.720.30">
    <property type="entry name" value="SAP domain"/>
    <property type="match status" value="1"/>
</dbReference>
<keyword evidence="3 7" id="KW-1133">Transmembrane helix</keyword>
<keyword evidence="5" id="KW-0539">Nucleus</keyword>
<dbReference type="Pfam" id="PF12949">
    <property type="entry name" value="HeH"/>
    <property type="match status" value="1"/>
</dbReference>
<feature type="compositionally biased region" description="Polar residues" evidence="6">
    <location>
        <begin position="205"/>
        <end position="223"/>
    </location>
</feature>
<dbReference type="OrthoDB" id="2503928at2759"/>
<comment type="caution">
    <text evidence="10">The sequence shown here is derived from an EMBL/GenBank/DDBJ whole genome shotgun (WGS) entry which is preliminary data.</text>
</comment>
<dbReference type="Proteomes" id="UP000245609">
    <property type="component" value="Unassembled WGS sequence"/>
</dbReference>
<evidence type="ECO:0000256" key="4">
    <source>
        <dbReference type="ARBA" id="ARBA00023136"/>
    </source>
</evidence>
<feature type="region of interest" description="Disordered" evidence="6">
    <location>
        <begin position="414"/>
        <end position="446"/>
    </location>
</feature>
<evidence type="ECO:0008006" key="12">
    <source>
        <dbReference type="Google" id="ProtNLM"/>
    </source>
</evidence>
<feature type="compositionally biased region" description="Polar residues" evidence="6">
    <location>
        <begin position="170"/>
        <end position="180"/>
    </location>
</feature>
<gene>
    <name evidence="10" type="ORF">BB560_007109</name>
</gene>
<dbReference type="GO" id="GO:0003682">
    <property type="term" value="F:chromatin binding"/>
    <property type="evidence" value="ECO:0007669"/>
    <property type="project" value="InterPro"/>
</dbReference>
<keyword evidence="4 7" id="KW-0472">Membrane</keyword>
<feature type="region of interest" description="Disordered" evidence="6">
    <location>
        <begin position="376"/>
        <end position="397"/>
    </location>
</feature>
<dbReference type="InterPro" id="IPR044780">
    <property type="entry name" value="Heh2/Src1"/>
</dbReference>
<dbReference type="STRING" id="133381.A0A2T9XYT9"/>
<reference evidence="10 11" key="1">
    <citation type="journal article" date="2018" name="MBio">
        <title>Comparative Genomics Reveals the Core Gene Toolbox for the Fungus-Insect Symbiosis.</title>
        <authorList>
            <person name="Wang Y."/>
            <person name="Stata M."/>
            <person name="Wang W."/>
            <person name="Stajich J.E."/>
            <person name="White M.M."/>
            <person name="Moncalvo J.M."/>
        </authorList>
    </citation>
    <scope>NUCLEOTIDE SEQUENCE [LARGE SCALE GENOMIC DNA]</scope>
    <source>
        <strain evidence="10 11">SC-DP-2</strain>
    </source>
</reference>
<evidence type="ECO:0000256" key="7">
    <source>
        <dbReference type="SAM" id="Phobius"/>
    </source>
</evidence>
<evidence type="ECO:0000259" key="9">
    <source>
        <dbReference type="Pfam" id="PF12949"/>
    </source>
</evidence>
<dbReference type="InterPro" id="IPR018996">
    <property type="entry name" value="Man1/Src1-like_C"/>
</dbReference>
<evidence type="ECO:0000256" key="3">
    <source>
        <dbReference type="ARBA" id="ARBA00022989"/>
    </source>
</evidence>